<dbReference type="Proteomes" id="UP000027265">
    <property type="component" value="Unassembled WGS sequence"/>
</dbReference>
<feature type="compositionally biased region" description="Polar residues" evidence="1">
    <location>
        <begin position="660"/>
        <end position="678"/>
    </location>
</feature>
<feature type="region of interest" description="Disordered" evidence="1">
    <location>
        <begin position="91"/>
        <end position="135"/>
    </location>
</feature>
<feature type="region of interest" description="Disordered" evidence="1">
    <location>
        <begin position="553"/>
        <end position="1026"/>
    </location>
</feature>
<dbReference type="OrthoDB" id="9451547at2759"/>
<accession>A0A067QB36</accession>
<feature type="compositionally biased region" description="Acidic residues" evidence="1">
    <location>
        <begin position="326"/>
        <end position="336"/>
    </location>
</feature>
<name>A0A067QB36_9AGAM</name>
<feature type="compositionally biased region" description="Low complexity" evidence="1">
    <location>
        <begin position="934"/>
        <end position="955"/>
    </location>
</feature>
<feature type="compositionally biased region" description="Low complexity" evidence="1">
    <location>
        <begin position="1180"/>
        <end position="1191"/>
    </location>
</feature>
<feature type="region of interest" description="Disordered" evidence="1">
    <location>
        <begin position="1068"/>
        <end position="1371"/>
    </location>
</feature>
<evidence type="ECO:0000313" key="3">
    <source>
        <dbReference type="Proteomes" id="UP000027265"/>
    </source>
</evidence>
<feature type="compositionally biased region" description="Polar residues" evidence="1">
    <location>
        <begin position="1339"/>
        <end position="1356"/>
    </location>
</feature>
<gene>
    <name evidence="2" type="ORF">JAAARDRAFT_27801</name>
</gene>
<feature type="compositionally biased region" description="Low complexity" evidence="1">
    <location>
        <begin position="1292"/>
        <end position="1314"/>
    </location>
</feature>
<feature type="compositionally biased region" description="Low complexity" evidence="1">
    <location>
        <begin position="1144"/>
        <end position="1168"/>
    </location>
</feature>
<feature type="compositionally biased region" description="Basic and acidic residues" evidence="1">
    <location>
        <begin position="681"/>
        <end position="710"/>
    </location>
</feature>
<feature type="compositionally biased region" description="Basic and acidic residues" evidence="1">
    <location>
        <begin position="94"/>
        <end position="105"/>
    </location>
</feature>
<dbReference type="HOGENOM" id="CLU_262737_0_0_1"/>
<feature type="compositionally biased region" description="Polar residues" evidence="1">
    <location>
        <begin position="622"/>
        <end position="638"/>
    </location>
</feature>
<feature type="compositionally biased region" description="Low complexity" evidence="1">
    <location>
        <begin position="899"/>
        <end position="919"/>
    </location>
</feature>
<feature type="compositionally biased region" description="Polar residues" evidence="1">
    <location>
        <begin position="114"/>
        <end position="125"/>
    </location>
</feature>
<reference evidence="3" key="1">
    <citation type="journal article" date="2014" name="Proc. Natl. Acad. Sci. U.S.A.">
        <title>Extensive sampling of basidiomycete genomes demonstrates inadequacy of the white-rot/brown-rot paradigm for wood decay fungi.</title>
        <authorList>
            <person name="Riley R."/>
            <person name="Salamov A.A."/>
            <person name="Brown D.W."/>
            <person name="Nagy L.G."/>
            <person name="Floudas D."/>
            <person name="Held B.W."/>
            <person name="Levasseur A."/>
            <person name="Lombard V."/>
            <person name="Morin E."/>
            <person name="Otillar R."/>
            <person name="Lindquist E.A."/>
            <person name="Sun H."/>
            <person name="LaButti K.M."/>
            <person name="Schmutz J."/>
            <person name="Jabbour D."/>
            <person name="Luo H."/>
            <person name="Baker S.E."/>
            <person name="Pisabarro A.G."/>
            <person name="Walton J.D."/>
            <person name="Blanchette R.A."/>
            <person name="Henrissat B."/>
            <person name="Martin F."/>
            <person name="Cullen D."/>
            <person name="Hibbett D.S."/>
            <person name="Grigoriev I.V."/>
        </authorList>
    </citation>
    <scope>NUCLEOTIDE SEQUENCE [LARGE SCALE GENOMIC DNA]</scope>
    <source>
        <strain evidence="3">MUCL 33604</strain>
    </source>
</reference>
<feature type="compositionally biased region" description="Polar residues" evidence="1">
    <location>
        <begin position="1075"/>
        <end position="1086"/>
    </location>
</feature>
<dbReference type="EMBL" id="KL197709">
    <property type="protein sequence ID" value="KDQ64179.1"/>
    <property type="molecule type" value="Genomic_DNA"/>
</dbReference>
<evidence type="ECO:0000256" key="1">
    <source>
        <dbReference type="SAM" id="MobiDB-lite"/>
    </source>
</evidence>
<feature type="region of interest" description="Disordered" evidence="1">
    <location>
        <begin position="168"/>
        <end position="477"/>
    </location>
</feature>
<feature type="compositionally biased region" description="Acidic residues" evidence="1">
    <location>
        <begin position="409"/>
        <end position="425"/>
    </location>
</feature>
<keyword evidence="3" id="KW-1185">Reference proteome</keyword>
<feature type="compositionally biased region" description="Acidic residues" evidence="1">
    <location>
        <begin position="357"/>
        <end position="375"/>
    </location>
</feature>
<feature type="compositionally biased region" description="Polar residues" evidence="1">
    <location>
        <begin position="201"/>
        <end position="218"/>
    </location>
</feature>
<feature type="compositionally biased region" description="Low complexity" evidence="1">
    <location>
        <begin position="736"/>
        <end position="746"/>
    </location>
</feature>
<protein>
    <submittedName>
        <fullName evidence="2">Uncharacterized protein</fullName>
    </submittedName>
</protein>
<dbReference type="STRING" id="933084.A0A067QB36"/>
<feature type="compositionally biased region" description="Basic residues" evidence="1">
    <location>
        <begin position="379"/>
        <end position="388"/>
    </location>
</feature>
<feature type="compositionally biased region" description="Basic residues" evidence="1">
    <location>
        <begin position="428"/>
        <end position="449"/>
    </location>
</feature>
<proteinExistence type="predicted"/>
<dbReference type="InParanoid" id="A0A067QB36"/>
<feature type="compositionally biased region" description="Polar residues" evidence="1">
    <location>
        <begin position="963"/>
        <end position="980"/>
    </location>
</feature>
<organism evidence="2 3">
    <name type="scientific">Jaapia argillacea MUCL 33604</name>
    <dbReference type="NCBI Taxonomy" id="933084"/>
    <lineage>
        <taxon>Eukaryota</taxon>
        <taxon>Fungi</taxon>
        <taxon>Dikarya</taxon>
        <taxon>Basidiomycota</taxon>
        <taxon>Agaricomycotina</taxon>
        <taxon>Agaricomycetes</taxon>
        <taxon>Agaricomycetidae</taxon>
        <taxon>Jaapiales</taxon>
        <taxon>Jaapiaceae</taxon>
        <taxon>Jaapia</taxon>
    </lineage>
</organism>
<feature type="compositionally biased region" description="Basic and acidic residues" evidence="1">
    <location>
        <begin position="254"/>
        <end position="282"/>
    </location>
</feature>
<feature type="compositionally biased region" description="Pro residues" evidence="1">
    <location>
        <begin position="758"/>
        <end position="779"/>
    </location>
</feature>
<feature type="compositionally biased region" description="Basic and acidic residues" evidence="1">
    <location>
        <begin position="168"/>
        <end position="177"/>
    </location>
</feature>
<evidence type="ECO:0000313" key="2">
    <source>
        <dbReference type="EMBL" id="KDQ64179.1"/>
    </source>
</evidence>
<sequence length="1371" mass="142811">MDSAYESSDILASTNKPIIRPSAGAAAWSKMSTVFQVSAIAGLALASWFLFLHLKVYVKKWQEKSYRLAMRRRHGIPDDDHRPFNVAFAAASRAQKDREARERRNALAPPPSGQDHTTTTASSRVSKPPAPGADGMIRQRLTADSRSELKNNVVPSWVPASRREPANVKLFDQDRLRRTGNGPASLRAAEPPLTVDYANRYNANVSPSRSQPQLPDTSRLNRKGKKNVDWDHAPSGTGEARKHGLTDTDAEEPELAKRSRVEGEELIDGDEHASWHDRDGAKCKRGSKRVASPEDDDEVIEGRKRDKSKRARKVSGDKFVPAPHGEDEEMGDEITEMESIPRGKKRDRAEAGSTFGGDEEISEEGEGVEETEEEEKVERRRKRRTMQRRKSEQASSSSRGRKRDRDVGSDGESDMDSTHELEEEETGHHRRKSSKAKSSSRKKRGKKSKSGSDSDEGDADTSMNTDRGGEDDGVMVSTDKLCKGRKIGEEWETGGVTYKVGPNGQRLRQELVKKAKTKYSMPRDSEHPDKSANFEVFVEVWLTEEEYKAAKERGELAWQDTPHASPKASVEPETPGNVPDSPSKAGKNLLWSSTSTRESPAPRRSQPFRQSVATNLGLRINPFQQSTSNHLQQHQQPSRPGRRVTSAYNTPPLALALPSENLSGSTNSPTTATRSPFRSFSKWEKQDLEAEAMAKMRQRVQEQKKKEEAKNPPAPLKPAATLPAVASAPSVLSGSAPALTFALPPTAEKPASGGETKPTPPLFSLPPAPTPVAPTPAPSSEPAKTEQPKPASSAPLLPSFSLPSAPSPSPFGIPAPASQNASDANKPKQAAPLPFSLKPAQPSQSKPSFFAPPASTTSAPAPSAPPAPSAFSFGPPPASKPQGAPASSVPNFFGNKGFGAPTSGAPAAPTAPSGTSSPAQVQETSKPMFSFGITAPSSGAPSTTSAAPASAPPATQSQKDSKPSFSFGVNGSNPPSTNGGIPSFFGTGPQASKPPLSIFGAAQTEQKKPEEAKADEGAAPGGSSLLSRVGGFGAPAAGASAGNGNTFSWGNNNGFSALANGAQTAKPVSAFGGPSMQTSSNGTPSAPANGAAEAPKPKFNFGMPASGRGSPSLITQPEAPKPATSPSTFGGFGAPQTPAPAGNSSAPTSFGFGGTTSTPAATTTTPSQPQQPPKFGFGMSTTPAASPSGASIFGGGGPLTSGNTVAVFGDSSVPKPATSAPTFPFGGGGTAAPKNNEPSNPMLSFGDSGASAKPAETAKLSFAFGPASSTPATSTGPGGLLTPSATDGAHKSPFSFASTSSSTPTNPTSSFGFSAHPSTGGLSGASTTPAPGNPPSMFGNPSNSTPSTFGFTQPSTGAFAFGKPASSEGQK</sequence>
<feature type="compositionally biased region" description="Low complexity" evidence="1">
    <location>
        <begin position="790"/>
        <end position="804"/>
    </location>
</feature>
<feature type="compositionally biased region" description="Basic and acidic residues" evidence="1">
    <location>
        <begin position="1005"/>
        <end position="1016"/>
    </location>
</feature>
<feature type="compositionally biased region" description="Low complexity" evidence="1">
    <location>
        <begin position="847"/>
        <end position="861"/>
    </location>
</feature>
<feature type="compositionally biased region" description="Pro residues" evidence="1">
    <location>
        <begin position="862"/>
        <end position="879"/>
    </location>
</feature>